<keyword evidence="6" id="KW-0547">Nucleotide-binding</keyword>
<evidence type="ECO:0000256" key="7">
    <source>
        <dbReference type="ARBA" id="ARBA00022840"/>
    </source>
</evidence>
<reference evidence="15 16" key="1">
    <citation type="submission" date="2018-08" db="EMBL/GenBank/DDBJ databases">
        <title>Verrucosispora craniellae sp. nov., isolated from a marine sponge in the South China Sea.</title>
        <authorList>
            <person name="Li L."/>
            <person name="Lin H.W."/>
        </authorList>
    </citation>
    <scope>NUCLEOTIDE SEQUENCE [LARGE SCALE GENOMIC DNA]</scope>
    <source>
        <strain evidence="15 16">LHW63014</strain>
    </source>
</reference>
<feature type="transmembrane region" description="Helical" evidence="12">
    <location>
        <begin position="239"/>
        <end position="260"/>
    </location>
</feature>
<dbReference type="Pfam" id="PF00005">
    <property type="entry name" value="ABC_tran"/>
    <property type="match status" value="1"/>
</dbReference>
<dbReference type="Gene3D" id="1.20.1560.10">
    <property type="entry name" value="ABC transporter type 1, transmembrane domain"/>
    <property type="match status" value="1"/>
</dbReference>
<dbReference type="InterPro" id="IPR017871">
    <property type="entry name" value="ABC_transporter-like_CS"/>
</dbReference>
<evidence type="ECO:0000256" key="4">
    <source>
        <dbReference type="ARBA" id="ARBA00022519"/>
    </source>
</evidence>
<dbReference type="Gene3D" id="3.40.50.300">
    <property type="entry name" value="P-loop containing nucleotide triphosphate hydrolases"/>
    <property type="match status" value="1"/>
</dbReference>
<dbReference type="Pfam" id="PF00664">
    <property type="entry name" value="ABC_membrane"/>
    <property type="match status" value="1"/>
</dbReference>
<feature type="transmembrane region" description="Helical" evidence="12">
    <location>
        <begin position="123"/>
        <end position="144"/>
    </location>
</feature>
<keyword evidence="3" id="KW-1003">Cell membrane</keyword>
<dbReference type="GO" id="GO:0140359">
    <property type="term" value="F:ABC-type transporter activity"/>
    <property type="evidence" value="ECO:0007669"/>
    <property type="project" value="InterPro"/>
</dbReference>
<proteinExistence type="inferred from homology"/>
<dbReference type="InterPro" id="IPR011527">
    <property type="entry name" value="ABC1_TM_dom"/>
</dbReference>
<keyword evidence="4" id="KW-0997">Cell inner membrane</keyword>
<dbReference type="PANTHER" id="PTHR24221:SF654">
    <property type="entry name" value="ATP-BINDING CASSETTE SUB-FAMILY B MEMBER 6"/>
    <property type="match status" value="1"/>
</dbReference>
<organism evidence="15 16">
    <name type="scientific">Micromonospora craniellae</name>
    <dbReference type="NCBI Taxonomy" id="2294034"/>
    <lineage>
        <taxon>Bacteria</taxon>
        <taxon>Bacillati</taxon>
        <taxon>Actinomycetota</taxon>
        <taxon>Actinomycetes</taxon>
        <taxon>Micromonosporales</taxon>
        <taxon>Micromonosporaceae</taxon>
        <taxon>Micromonospora</taxon>
    </lineage>
</organism>
<gene>
    <name evidence="15" type="ORF">D0Q02_12615</name>
</gene>
<dbReference type="OrthoDB" id="3302760at2"/>
<feature type="transmembrane region" description="Helical" evidence="12">
    <location>
        <begin position="12"/>
        <end position="36"/>
    </location>
</feature>
<evidence type="ECO:0000256" key="1">
    <source>
        <dbReference type="ARBA" id="ARBA00004429"/>
    </source>
</evidence>
<dbReference type="PANTHER" id="PTHR24221">
    <property type="entry name" value="ATP-BINDING CASSETTE SUB-FAMILY B"/>
    <property type="match status" value="1"/>
</dbReference>
<dbReference type="GO" id="GO:0016887">
    <property type="term" value="F:ATP hydrolysis activity"/>
    <property type="evidence" value="ECO:0007669"/>
    <property type="project" value="InterPro"/>
</dbReference>
<evidence type="ECO:0000259" key="14">
    <source>
        <dbReference type="PROSITE" id="PS50929"/>
    </source>
</evidence>
<keyword evidence="9 12" id="KW-0472">Membrane</keyword>
<keyword evidence="8 12" id="KW-1133">Transmembrane helix</keyword>
<feature type="transmembrane region" description="Helical" evidence="12">
    <location>
        <begin position="150"/>
        <end position="168"/>
    </location>
</feature>
<evidence type="ECO:0000256" key="6">
    <source>
        <dbReference type="ARBA" id="ARBA00022741"/>
    </source>
</evidence>
<evidence type="ECO:0000256" key="8">
    <source>
        <dbReference type="ARBA" id="ARBA00022989"/>
    </source>
</evidence>
<feature type="compositionally biased region" description="Polar residues" evidence="11">
    <location>
        <begin position="574"/>
        <end position="584"/>
    </location>
</feature>
<feature type="transmembrane region" description="Helical" evidence="12">
    <location>
        <begin position="272"/>
        <end position="295"/>
    </location>
</feature>
<accession>A0A372FZW6</accession>
<dbReference type="SUPFAM" id="SSF90123">
    <property type="entry name" value="ABC transporter transmembrane region"/>
    <property type="match status" value="1"/>
</dbReference>
<name>A0A372FZW6_9ACTN</name>
<dbReference type="AlphaFoldDB" id="A0A372FZW6"/>
<dbReference type="InterPro" id="IPR027417">
    <property type="entry name" value="P-loop_NTPase"/>
</dbReference>
<keyword evidence="5 12" id="KW-0812">Transmembrane</keyword>
<evidence type="ECO:0000256" key="12">
    <source>
        <dbReference type="SAM" id="Phobius"/>
    </source>
</evidence>
<comment type="similarity">
    <text evidence="10">Belongs to the ABC transporter superfamily. Siderophore-Fe(3+) uptake transporter (SIUT) (TC 3.A.1.21) family.</text>
</comment>
<evidence type="ECO:0000256" key="2">
    <source>
        <dbReference type="ARBA" id="ARBA00022448"/>
    </source>
</evidence>
<feature type="domain" description="ABC transporter" evidence="13">
    <location>
        <begin position="328"/>
        <end position="563"/>
    </location>
</feature>
<dbReference type="SMART" id="SM00382">
    <property type="entry name" value="AAA"/>
    <property type="match status" value="1"/>
</dbReference>
<comment type="subcellular location">
    <subcellularLocation>
        <location evidence="1">Cell inner membrane</location>
        <topology evidence="1">Multi-pass membrane protein</topology>
    </subcellularLocation>
</comment>
<feature type="region of interest" description="Disordered" evidence="11">
    <location>
        <begin position="563"/>
        <end position="584"/>
    </location>
</feature>
<dbReference type="FunFam" id="3.40.50.300:FF:000221">
    <property type="entry name" value="Multidrug ABC transporter ATP-binding protein"/>
    <property type="match status" value="1"/>
</dbReference>
<dbReference type="EMBL" id="QVFU01000010">
    <property type="protein sequence ID" value="RFS46325.1"/>
    <property type="molecule type" value="Genomic_DNA"/>
</dbReference>
<dbReference type="InterPro" id="IPR036640">
    <property type="entry name" value="ABC1_TM_sf"/>
</dbReference>
<evidence type="ECO:0000256" key="11">
    <source>
        <dbReference type="SAM" id="MobiDB-lite"/>
    </source>
</evidence>
<dbReference type="SUPFAM" id="SSF52540">
    <property type="entry name" value="P-loop containing nucleoside triphosphate hydrolases"/>
    <property type="match status" value="1"/>
</dbReference>
<dbReference type="GO" id="GO:0005886">
    <property type="term" value="C:plasma membrane"/>
    <property type="evidence" value="ECO:0007669"/>
    <property type="project" value="UniProtKB-SubCell"/>
</dbReference>
<feature type="transmembrane region" description="Helical" evidence="12">
    <location>
        <begin position="48"/>
        <end position="66"/>
    </location>
</feature>
<dbReference type="PROSITE" id="PS00211">
    <property type="entry name" value="ABC_TRANSPORTER_1"/>
    <property type="match status" value="1"/>
</dbReference>
<dbReference type="Proteomes" id="UP000262621">
    <property type="component" value="Unassembled WGS sequence"/>
</dbReference>
<evidence type="ECO:0000313" key="16">
    <source>
        <dbReference type="Proteomes" id="UP000262621"/>
    </source>
</evidence>
<dbReference type="InterPro" id="IPR003439">
    <property type="entry name" value="ABC_transporter-like_ATP-bd"/>
</dbReference>
<dbReference type="InterPro" id="IPR003593">
    <property type="entry name" value="AAA+_ATPase"/>
</dbReference>
<evidence type="ECO:0000256" key="5">
    <source>
        <dbReference type="ARBA" id="ARBA00022692"/>
    </source>
</evidence>
<sequence>MATLLRPVRGRLIVVIVVQAIASALMLSPLVTGAIIAERLIADARDPGIWPVLVTGLVLLGLGLVLKASADLIAHLADNDLTLILRRRLAARLRGAPLGWFTDTSAGRVKQGMQDDVTALHHLVAHSYAELAGAVATPIAAYAYLFVVDWRLALVLLVPLPVFIVIYGRMLAGMGKDMAEYGRVLEDVNSAVVEFVDGIPVVKTFGQTGRASAAYRSASDRFTRFFIGWARPMIAPETIANLAVAPAALLLLTLVFGSWFVSLGWMQPVQVIPFALVGLGIGGPISVLTSNVMALQMANGAAARLHDLLDTEQLPEPPAPSLPDGSRIEFDRVSFGYDTTRMVLRDVSVAFEPGTVTAIVGASGSGKTTLARLVLRYADPAAGRVLLGGVPLPDVASDELFRTVGAVFQNVRLLRMSVAENIALARPDASLADLEQVAKTARIHDRILELPRGYDSVIGDDARLSGGEAQRVSIARALLLDPEVLVLDEATSAADAANARAIQAGLSALVSQRSRTIIVIAHRLDSVKAADRILVLDDGRIVEDGTHRDLIERRGTYHRLWHAQHPADRAQPPAIQNATKGHPR</sequence>
<protein>
    <submittedName>
        <fullName evidence="15">ABC transporter ATP-binding protein</fullName>
    </submittedName>
</protein>
<feature type="domain" description="ABC transmembrane type-1" evidence="14">
    <location>
        <begin position="13"/>
        <end position="297"/>
    </location>
</feature>
<dbReference type="PROSITE" id="PS50929">
    <property type="entry name" value="ABC_TM1F"/>
    <property type="match status" value="1"/>
</dbReference>
<dbReference type="GO" id="GO:0005524">
    <property type="term" value="F:ATP binding"/>
    <property type="evidence" value="ECO:0007669"/>
    <property type="project" value="UniProtKB-KW"/>
</dbReference>
<evidence type="ECO:0000313" key="15">
    <source>
        <dbReference type="EMBL" id="RFS46325.1"/>
    </source>
</evidence>
<evidence type="ECO:0000256" key="9">
    <source>
        <dbReference type="ARBA" id="ARBA00023136"/>
    </source>
</evidence>
<keyword evidence="16" id="KW-1185">Reference proteome</keyword>
<comment type="caution">
    <text evidence="15">The sequence shown here is derived from an EMBL/GenBank/DDBJ whole genome shotgun (WGS) entry which is preliminary data.</text>
</comment>
<evidence type="ECO:0000259" key="13">
    <source>
        <dbReference type="PROSITE" id="PS50893"/>
    </source>
</evidence>
<dbReference type="InterPro" id="IPR039421">
    <property type="entry name" value="Type_1_exporter"/>
</dbReference>
<dbReference type="PROSITE" id="PS50893">
    <property type="entry name" value="ABC_TRANSPORTER_2"/>
    <property type="match status" value="1"/>
</dbReference>
<keyword evidence="2" id="KW-0813">Transport</keyword>
<keyword evidence="7 15" id="KW-0067">ATP-binding</keyword>
<evidence type="ECO:0000256" key="10">
    <source>
        <dbReference type="ARBA" id="ARBA00023455"/>
    </source>
</evidence>
<evidence type="ECO:0000256" key="3">
    <source>
        <dbReference type="ARBA" id="ARBA00022475"/>
    </source>
</evidence>